<evidence type="ECO:0000256" key="5">
    <source>
        <dbReference type="ARBA" id="ARBA00040471"/>
    </source>
</evidence>
<accession>A0ABM1DTT1</accession>
<evidence type="ECO:0000256" key="4">
    <source>
        <dbReference type="ARBA" id="ARBA00038281"/>
    </source>
</evidence>
<dbReference type="InterPro" id="IPR050870">
    <property type="entry name" value="FAST_kinase"/>
</dbReference>
<protein>
    <recommendedName>
        <fullName evidence="5">FAST kinase domain-containing protein 4</fullName>
    </recommendedName>
    <alternativeName>
        <fullName evidence="7">Protein TBRG4</fullName>
    </alternativeName>
    <alternativeName>
        <fullName evidence="6">Transforming growth factor beta regulator 4</fullName>
    </alternativeName>
</protein>
<evidence type="ECO:0000256" key="2">
    <source>
        <dbReference type="ARBA" id="ARBA00022946"/>
    </source>
</evidence>
<reference evidence="11" key="1">
    <citation type="submission" date="2025-08" db="UniProtKB">
        <authorList>
            <consortium name="RefSeq"/>
        </authorList>
    </citation>
    <scope>IDENTIFICATION</scope>
</reference>
<dbReference type="Pfam" id="PF08373">
    <property type="entry name" value="RAP"/>
    <property type="match status" value="1"/>
</dbReference>
<evidence type="ECO:0000259" key="9">
    <source>
        <dbReference type="PROSITE" id="PS51286"/>
    </source>
</evidence>
<keyword evidence="3" id="KW-0496">Mitochondrion</keyword>
<evidence type="ECO:0000256" key="8">
    <source>
        <dbReference type="SAM" id="MobiDB-lite"/>
    </source>
</evidence>
<dbReference type="RefSeq" id="XP_014663352.1">
    <property type="nucleotide sequence ID" value="XM_014807866.1"/>
</dbReference>
<comment type="similarity">
    <text evidence="4">Belongs to the FAST kinase family.</text>
</comment>
<evidence type="ECO:0000256" key="3">
    <source>
        <dbReference type="ARBA" id="ARBA00023128"/>
    </source>
</evidence>
<dbReference type="InterPro" id="IPR013584">
    <property type="entry name" value="RAP"/>
</dbReference>
<evidence type="ECO:0000256" key="1">
    <source>
        <dbReference type="ARBA" id="ARBA00004305"/>
    </source>
</evidence>
<dbReference type="SMART" id="SM00952">
    <property type="entry name" value="RAP"/>
    <property type="match status" value="1"/>
</dbReference>
<dbReference type="InterPro" id="IPR010622">
    <property type="entry name" value="FAST_Leu-rich"/>
</dbReference>
<evidence type="ECO:0000313" key="11">
    <source>
        <dbReference type="RefSeq" id="XP_014663352.1"/>
    </source>
</evidence>
<dbReference type="PANTHER" id="PTHR21228:SF59">
    <property type="entry name" value="FAST KINASE DOMAIN-CONTAINING PROTEIN 4"/>
    <property type="match status" value="1"/>
</dbReference>
<dbReference type="Pfam" id="PF08368">
    <property type="entry name" value="FAST_2"/>
    <property type="match status" value="1"/>
</dbReference>
<comment type="subcellular location">
    <subcellularLocation>
        <location evidence="1">Mitochondrion matrix</location>
    </subcellularLocation>
</comment>
<dbReference type="GeneID" id="106806029"/>
<dbReference type="Pfam" id="PF06743">
    <property type="entry name" value="FAST_1"/>
    <property type="match status" value="1"/>
</dbReference>
<evidence type="ECO:0000256" key="7">
    <source>
        <dbReference type="ARBA" id="ARBA00043220"/>
    </source>
</evidence>
<proteinExistence type="inferred from homology"/>
<feature type="domain" description="RAP" evidence="9">
    <location>
        <begin position="576"/>
        <end position="634"/>
    </location>
</feature>
<evidence type="ECO:0000313" key="10">
    <source>
        <dbReference type="Proteomes" id="UP000695022"/>
    </source>
</evidence>
<gene>
    <name evidence="11" type="primary">LOC106806029</name>
</gene>
<dbReference type="Proteomes" id="UP000695022">
    <property type="component" value="Unplaced"/>
</dbReference>
<dbReference type="PANTHER" id="PTHR21228">
    <property type="entry name" value="FAST LEU-RICH DOMAIN-CONTAINING"/>
    <property type="match status" value="1"/>
</dbReference>
<name>A0ABM1DTT1_PRICU</name>
<keyword evidence="2" id="KW-0809">Transit peptide</keyword>
<keyword evidence="10" id="KW-1185">Reference proteome</keyword>
<dbReference type="CDD" id="cd23739">
    <property type="entry name" value="TBRG4-like_N"/>
    <property type="match status" value="1"/>
</dbReference>
<dbReference type="InterPro" id="IPR013579">
    <property type="entry name" value="FAST_2"/>
</dbReference>
<dbReference type="PROSITE" id="PS51286">
    <property type="entry name" value="RAP"/>
    <property type="match status" value="1"/>
</dbReference>
<feature type="region of interest" description="Disordered" evidence="8">
    <location>
        <begin position="483"/>
        <end position="503"/>
    </location>
</feature>
<organism evidence="10 11">
    <name type="scientific">Priapulus caudatus</name>
    <name type="common">Priapulid worm</name>
    <dbReference type="NCBI Taxonomy" id="37621"/>
    <lineage>
        <taxon>Eukaryota</taxon>
        <taxon>Metazoa</taxon>
        <taxon>Ecdysozoa</taxon>
        <taxon>Scalidophora</taxon>
        <taxon>Priapulida</taxon>
        <taxon>Priapulimorpha</taxon>
        <taxon>Priapulimorphida</taxon>
        <taxon>Priapulidae</taxon>
        <taxon>Priapulus</taxon>
    </lineage>
</organism>
<evidence type="ECO:0000256" key="6">
    <source>
        <dbReference type="ARBA" id="ARBA00042265"/>
    </source>
</evidence>
<sequence>MALRLVIHQHMMSSFVLQQIVLRKAVDVLSRRFTLSTVLVNIARVSTSRHATLQPLSNRQLASIARSHATVPSPNEGEETKLPHWVSTPTDRAIFESKSTEDLLNIGSRPLTVQQAGSALTLLAKHAQLENAGLSDVVSHAGFERMCQTMSVNVSAVPQGVAVAALRALLHLGLAGDAYTVQSLENELLWRLRRMTVSKIAALLAAVRDYQRTELERNLYNEALHSLQLRWVEIEQPRDLLSIMLHAQPISPALFGKLEEKALELLERMSVGELHKLVCVLAKHRRRSLPLLRAVSYHVSRRSEPVSVQHAMDFAYACSVLHFNDQQLLQRVCIDLTPEVVNIRQPFVTSSLLTSFGHLKWRHPVLLELFTDFMDKNSSRCREKEFVSYVLTLARLNYKPDGNQTQVLDKVMKLLSLQRLVKKPEVLLDVAWSLATLQKLSEEVIRIVLDPAFYQTLIESDSHSSMNNRRKLMNIEAAARLDMSEEQQSDRPRLPTDFSTEYPTQFTESTSKSTFLHSVMESLQNFSPKGKFMEVNVFHPTGYRIDAELLVDATGKPLLLNDYNNGKPLPLGAKRVALLIWDFTSMTQHTVKLTGANAMAVRHLGKCGYTVAQVPYTQWNERDTVVNKVKFLQDTIKAAVMGRNGPT</sequence>